<evidence type="ECO:0000256" key="5">
    <source>
        <dbReference type="ARBA" id="ARBA00023136"/>
    </source>
</evidence>
<feature type="transmembrane region" description="Helical" evidence="6">
    <location>
        <begin position="294"/>
        <end position="318"/>
    </location>
</feature>
<feature type="transmembrane region" description="Helical" evidence="6">
    <location>
        <begin position="393"/>
        <end position="415"/>
    </location>
</feature>
<dbReference type="PANTHER" id="PTHR43568">
    <property type="entry name" value="P PROTEIN"/>
    <property type="match status" value="1"/>
</dbReference>
<dbReference type="InterPro" id="IPR051475">
    <property type="entry name" value="Diverse_Ion_Transporter"/>
</dbReference>
<protein>
    <recommendedName>
        <fullName evidence="7">Citrate transporter-like domain-containing protein</fullName>
    </recommendedName>
</protein>
<proteinExistence type="predicted"/>
<feature type="transmembrane region" description="Helical" evidence="6">
    <location>
        <begin position="362"/>
        <end position="381"/>
    </location>
</feature>
<evidence type="ECO:0000259" key="7">
    <source>
        <dbReference type="Pfam" id="PF03600"/>
    </source>
</evidence>
<evidence type="ECO:0000256" key="6">
    <source>
        <dbReference type="SAM" id="Phobius"/>
    </source>
</evidence>
<evidence type="ECO:0000256" key="4">
    <source>
        <dbReference type="ARBA" id="ARBA00022989"/>
    </source>
</evidence>
<feature type="domain" description="Citrate transporter-like" evidence="7">
    <location>
        <begin position="56"/>
        <end position="346"/>
    </location>
</feature>
<dbReference type="EMBL" id="ADLO01000054">
    <property type="protein sequence ID" value="KGF55807.1"/>
    <property type="molecule type" value="Genomic_DNA"/>
</dbReference>
<feature type="transmembrane region" description="Helical" evidence="6">
    <location>
        <begin position="248"/>
        <end position="264"/>
    </location>
</feature>
<keyword evidence="3 6" id="KW-0812">Transmembrane</keyword>
<dbReference type="eggNOG" id="COG1055">
    <property type="taxonomic scope" value="Bacteria"/>
</dbReference>
<comment type="caution">
    <text evidence="8">The sequence shown here is derived from an EMBL/GenBank/DDBJ whole genome shotgun (WGS) entry which is preliminary data.</text>
</comment>
<reference evidence="8 9" key="1">
    <citation type="submission" date="2011-08" db="EMBL/GenBank/DDBJ databases">
        <title>The Genome Sequence of Clostridium orbiscindens 1_3_50AFAA.</title>
        <authorList>
            <consortium name="The Broad Institute Genome Sequencing Platform"/>
            <person name="Earl A."/>
            <person name="Ward D."/>
            <person name="Feldgarden M."/>
            <person name="Gevers D."/>
            <person name="Daigneault M."/>
            <person name="Strauss J."/>
            <person name="Allen-Vercoe E."/>
            <person name="Young S.K."/>
            <person name="Zeng Q."/>
            <person name="Gargeya S."/>
            <person name="Fitzgerald M."/>
            <person name="Haas B."/>
            <person name="Abouelleil A."/>
            <person name="Alvarado L."/>
            <person name="Arachchi H.M."/>
            <person name="Berlin A."/>
            <person name="Brown A."/>
            <person name="Chapman S.B."/>
            <person name="Chen Z."/>
            <person name="Dunbar C."/>
            <person name="Freedman E."/>
            <person name="Gearin G."/>
            <person name="Gellesch M."/>
            <person name="Goldberg J."/>
            <person name="Griggs A."/>
            <person name="Gujja S."/>
            <person name="Heiman D."/>
            <person name="Howarth C."/>
            <person name="Larson L."/>
            <person name="Lui A."/>
            <person name="MacDonald P.J.P."/>
            <person name="Montmayeur A."/>
            <person name="Murphy C."/>
            <person name="Neiman D."/>
            <person name="Pearson M."/>
            <person name="Priest M."/>
            <person name="Roberts A."/>
            <person name="Saif S."/>
            <person name="Shea T."/>
            <person name="Shenoy N."/>
            <person name="Sisk P."/>
            <person name="Stolte C."/>
            <person name="Sykes S."/>
            <person name="Wortman J."/>
            <person name="Nusbaum C."/>
            <person name="Birren B."/>
        </authorList>
    </citation>
    <scope>NUCLEOTIDE SEQUENCE [LARGE SCALE GENOMIC DNA]</scope>
    <source>
        <strain evidence="8 9">1_3_50AFAA</strain>
    </source>
</reference>
<evidence type="ECO:0000256" key="2">
    <source>
        <dbReference type="ARBA" id="ARBA00022448"/>
    </source>
</evidence>
<keyword evidence="4 6" id="KW-1133">Transmembrane helix</keyword>
<dbReference type="HOGENOM" id="CLU_063025_0_0_9"/>
<dbReference type="PATRIC" id="fig|742738.3.peg.1689"/>
<evidence type="ECO:0000256" key="1">
    <source>
        <dbReference type="ARBA" id="ARBA00004141"/>
    </source>
</evidence>
<dbReference type="Pfam" id="PF03600">
    <property type="entry name" value="CitMHS"/>
    <property type="match status" value="1"/>
</dbReference>
<dbReference type="Proteomes" id="UP000029585">
    <property type="component" value="Unassembled WGS sequence"/>
</dbReference>
<name>A0A096CM36_FLAPL</name>
<keyword evidence="5 6" id="KW-0472">Membrane</keyword>
<feature type="transmembrane region" description="Helical" evidence="6">
    <location>
        <begin position="123"/>
        <end position="156"/>
    </location>
</feature>
<dbReference type="AlphaFoldDB" id="A0A096CM36"/>
<feature type="transmembrane region" description="Helical" evidence="6">
    <location>
        <begin position="270"/>
        <end position="287"/>
    </location>
</feature>
<dbReference type="PANTHER" id="PTHR43568:SF1">
    <property type="entry name" value="P PROTEIN"/>
    <property type="match status" value="1"/>
</dbReference>
<feature type="transmembrane region" description="Helical" evidence="6">
    <location>
        <begin position="204"/>
        <end position="227"/>
    </location>
</feature>
<dbReference type="GO" id="GO:0055085">
    <property type="term" value="P:transmembrane transport"/>
    <property type="evidence" value="ECO:0007669"/>
    <property type="project" value="InterPro"/>
</dbReference>
<keyword evidence="9" id="KW-1185">Reference proteome</keyword>
<evidence type="ECO:0000313" key="8">
    <source>
        <dbReference type="EMBL" id="KGF55807.1"/>
    </source>
</evidence>
<evidence type="ECO:0000313" key="9">
    <source>
        <dbReference type="Proteomes" id="UP000029585"/>
    </source>
</evidence>
<keyword evidence="2" id="KW-0813">Transport</keyword>
<comment type="subcellular location">
    <subcellularLocation>
        <location evidence="1">Membrane</location>
        <topology evidence="1">Multi-pass membrane protein</topology>
    </subcellularLocation>
</comment>
<evidence type="ECO:0000256" key="3">
    <source>
        <dbReference type="ARBA" id="ARBA00022692"/>
    </source>
</evidence>
<dbReference type="InterPro" id="IPR004680">
    <property type="entry name" value="Cit_transptr-like_dom"/>
</dbReference>
<sequence length="416" mass="44740">MLLTTEREASKLMYGIRLSNMRERPPAGVAFSLHLEGDEWMVQEKRGRWLALLRKEPVLCIAAVCAAVSTLLNPPSPAYLNYIDWRVLTLLFCLMAVVAGLQECGVFAVLAQRLLAGERRMRLVSLALVLLPFFVSMVVTNDVALITFVPFAVLVLGMIGRTEYLAPLVVLQTMAANLGSMATPVGNPQNLYLYADYELTAEQFFGTMLPLTLVSLAVLTAASLLCVRDEGIQVRFQEQAELRRPGRLGLMAGLFVLCLLSVFRVLPYPALLAVVAGGLLLFDRGLFRRVDYGLLATFFCFFLFAGNIGACGPVHAALASLMEGHTALTTGLTSQIISNVPAAVLLSGFTADWRGLLVGSNLGGLGTPIASLASLISLKVYLRTPGARPGRYLLLFTAANGAALVLLCLCAALLAG</sequence>
<dbReference type="GO" id="GO:0016020">
    <property type="term" value="C:membrane"/>
    <property type="evidence" value="ECO:0007669"/>
    <property type="project" value="UniProtKB-SubCell"/>
</dbReference>
<feature type="transmembrane region" description="Helical" evidence="6">
    <location>
        <begin position="87"/>
        <end position="111"/>
    </location>
</feature>
<gene>
    <name evidence="8" type="ORF">HMPREF9460_01641</name>
</gene>
<accession>A0A096CM36</accession>
<feature type="transmembrane region" description="Helical" evidence="6">
    <location>
        <begin position="58"/>
        <end position="75"/>
    </location>
</feature>
<organism evidence="8 9">
    <name type="scientific">Flavonifractor plautii 1_3_50AFAA</name>
    <dbReference type="NCBI Taxonomy" id="742738"/>
    <lineage>
        <taxon>Bacteria</taxon>
        <taxon>Bacillati</taxon>
        <taxon>Bacillota</taxon>
        <taxon>Clostridia</taxon>
        <taxon>Eubacteriales</taxon>
        <taxon>Oscillospiraceae</taxon>
        <taxon>Flavonifractor</taxon>
    </lineage>
</organism>